<accession>A0A6J5KYY9</accession>
<reference evidence="2" key="1">
    <citation type="submission" date="2020-04" db="EMBL/GenBank/DDBJ databases">
        <authorList>
            <person name="Chiriac C."/>
            <person name="Salcher M."/>
            <person name="Ghai R."/>
            <person name="Kavagutti S V."/>
        </authorList>
    </citation>
    <scope>NUCLEOTIDE SEQUENCE</scope>
</reference>
<proteinExistence type="predicted"/>
<sequence length="462" mass="50962">MAEVSDVASRVNVPKALTIGDMVSLMRDAQAFRQAEQVNPLAVRKATAETTQAEETMRPNINRAIAESQIQQTSATKSGFDLNQHYANTARGVYGSHLTDPDFINGNTEAILKKLQADRDYLTSIGVPEHQDKGHDKLVELANTDPKQLYQTIKAGVLASGQNQAQTGLVSPRIENINGVPYSYTPAGNVAVPAGVNSSASQPNQNMVAPQAQPTVTQTDMNKPVYSQKNPLPYPARKAGEPYAPGPTEKADQDAGFNIRNSLVGRQSNITTDRRNLLEAEKMVKDLEKEEWNKGAGFPGMVGRNLSVFLGTEQGVKYKQLSKDLANVQISNIQAKGGSLDTVAGQQLTKMANGDETYPPSVLKNIINRAQADITELDKKANASQRFSEKYGDNNMKKFQQEWQKNADSRIFELYNVFNNPDLSQKEKEKARDNLLPKGAKERKVFQEKWNNIQKLEQTGEL</sequence>
<evidence type="ECO:0000256" key="1">
    <source>
        <dbReference type="SAM" id="MobiDB-lite"/>
    </source>
</evidence>
<feature type="region of interest" description="Disordered" evidence="1">
    <location>
        <begin position="215"/>
        <end position="254"/>
    </location>
</feature>
<name>A0A6J5KYY9_9CAUD</name>
<gene>
    <name evidence="2" type="ORF">UFOVP96_13</name>
</gene>
<feature type="compositionally biased region" description="Polar residues" evidence="1">
    <location>
        <begin position="215"/>
        <end position="230"/>
    </location>
</feature>
<organism evidence="2">
    <name type="scientific">uncultured Caudovirales phage</name>
    <dbReference type="NCBI Taxonomy" id="2100421"/>
    <lineage>
        <taxon>Viruses</taxon>
        <taxon>Duplodnaviria</taxon>
        <taxon>Heunggongvirae</taxon>
        <taxon>Uroviricota</taxon>
        <taxon>Caudoviricetes</taxon>
        <taxon>Peduoviridae</taxon>
        <taxon>Maltschvirus</taxon>
        <taxon>Maltschvirus maltsch</taxon>
    </lineage>
</organism>
<protein>
    <submittedName>
        <fullName evidence="2">Uncharacterized protein</fullName>
    </submittedName>
</protein>
<dbReference type="EMBL" id="LR796215">
    <property type="protein sequence ID" value="CAB4127818.1"/>
    <property type="molecule type" value="Genomic_DNA"/>
</dbReference>
<evidence type="ECO:0000313" key="2">
    <source>
        <dbReference type="EMBL" id="CAB4127818.1"/>
    </source>
</evidence>